<proteinExistence type="predicted"/>
<reference evidence="1 2" key="1">
    <citation type="journal article" date="2013" name="Genome Announc.">
        <title>Complete Genome Sequence of the Thermophilic and Facultatively Chemolithoautotrophic Sulfate Reducer Archaeoglobus sulfaticallidus Strain PM70-1T.</title>
        <authorList>
            <person name="Stokke R."/>
            <person name="Hocking W.P."/>
            <person name="Steinsbu B.O."/>
            <person name="Steen I.H."/>
        </authorList>
    </citation>
    <scope>NUCLEOTIDE SEQUENCE [LARGE SCALE GENOMIC DNA]</scope>
    <source>
        <strain evidence="1">PM70-1</strain>
    </source>
</reference>
<dbReference type="GeneID" id="15393603"/>
<dbReference type="STRING" id="387631.Asulf_01969"/>
<dbReference type="OrthoDB" id="385488at2157"/>
<gene>
    <name evidence="1" type="ORF">Asulf_01969</name>
</gene>
<dbReference type="AlphaFoldDB" id="N0BNN3"/>
<dbReference type="HOGENOM" id="CLU_179742_0_0_2"/>
<keyword evidence="2" id="KW-1185">Reference proteome</keyword>
<organism evidence="1 2">
    <name type="scientific">Archaeoglobus sulfaticallidus PM70-1</name>
    <dbReference type="NCBI Taxonomy" id="387631"/>
    <lineage>
        <taxon>Archaea</taxon>
        <taxon>Methanobacteriati</taxon>
        <taxon>Methanobacteriota</taxon>
        <taxon>Archaeoglobi</taxon>
        <taxon>Archaeoglobales</taxon>
        <taxon>Archaeoglobaceae</taxon>
        <taxon>Archaeoglobus</taxon>
    </lineage>
</organism>
<accession>N0BNN3</accession>
<dbReference type="eggNOG" id="arCOG10229">
    <property type="taxonomic scope" value="Archaea"/>
</dbReference>
<dbReference type="Proteomes" id="UP000013307">
    <property type="component" value="Chromosome"/>
</dbReference>
<protein>
    <submittedName>
        <fullName evidence="1">Uncharacterized protein</fullName>
    </submittedName>
</protein>
<sequence>MSDCLDRKEMLKKIMDSFEHIKKALREKSVCEGRKVIIFDPPYTLHLMKDEYIALYYENEELACLTYERFSFCDDVACQIMDSWLKTLTSFGFKRFLLRRR</sequence>
<evidence type="ECO:0000313" key="2">
    <source>
        <dbReference type="Proteomes" id="UP000013307"/>
    </source>
</evidence>
<dbReference type="RefSeq" id="WP_015591531.1">
    <property type="nucleotide sequence ID" value="NC_021169.1"/>
</dbReference>
<name>N0BNN3_9EURY</name>
<evidence type="ECO:0000313" key="1">
    <source>
        <dbReference type="EMBL" id="AGK61935.1"/>
    </source>
</evidence>
<dbReference type="EMBL" id="CP005290">
    <property type="protein sequence ID" value="AGK61935.1"/>
    <property type="molecule type" value="Genomic_DNA"/>
</dbReference>
<dbReference type="KEGG" id="ast:Asulf_01969"/>